<dbReference type="GO" id="GO:0005886">
    <property type="term" value="C:plasma membrane"/>
    <property type="evidence" value="ECO:0007669"/>
    <property type="project" value="TreeGrafter"/>
</dbReference>
<dbReference type="InterPro" id="IPR029044">
    <property type="entry name" value="Nucleotide-diphossugar_trans"/>
</dbReference>
<dbReference type="RefSeq" id="WP_166411848.1">
    <property type="nucleotide sequence ID" value="NZ_CP049869.1"/>
</dbReference>
<evidence type="ECO:0000256" key="6">
    <source>
        <dbReference type="ARBA" id="ARBA00023136"/>
    </source>
</evidence>
<dbReference type="GO" id="GO:0016757">
    <property type="term" value="F:glycosyltransferase activity"/>
    <property type="evidence" value="ECO:0007669"/>
    <property type="project" value="UniProtKB-KW"/>
</dbReference>
<keyword evidence="2" id="KW-0328">Glycosyltransferase</keyword>
<dbReference type="AlphaFoldDB" id="A0A6G7YRV4"/>
<name>A0A6G7YRV4_9SPHN</name>
<keyword evidence="5 7" id="KW-1133">Transmembrane helix</keyword>
<evidence type="ECO:0000256" key="5">
    <source>
        <dbReference type="ARBA" id="ARBA00022989"/>
    </source>
</evidence>
<comment type="subcellular location">
    <subcellularLocation>
        <location evidence="1">Membrane</location>
        <topology evidence="1">Multi-pass membrane protein</topology>
    </subcellularLocation>
</comment>
<organism evidence="9 10">
    <name type="scientific">Sphingomonas piscis</name>
    <dbReference type="NCBI Taxonomy" id="2714943"/>
    <lineage>
        <taxon>Bacteria</taxon>
        <taxon>Pseudomonadati</taxon>
        <taxon>Pseudomonadota</taxon>
        <taxon>Alphaproteobacteria</taxon>
        <taxon>Sphingomonadales</taxon>
        <taxon>Sphingomonadaceae</taxon>
        <taxon>Sphingomonas</taxon>
    </lineage>
</organism>
<evidence type="ECO:0000256" key="4">
    <source>
        <dbReference type="ARBA" id="ARBA00022692"/>
    </source>
</evidence>
<feature type="transmembrane region" description="Helical" evidence="7">
    <location>
        <begin position="233"/>
        <end position="258"/>
    </location>
</feature>
<proteinExistence type="predicted"/>
<dbReference type="SUPFAM" id="SSF53448">
    <property type="entry name" value="Nucleotide-diphospho-sugar transferases"/>
    <property type="match status" value="1"/>
</dbReference>
<dbReference type="InterPro" id="IPR001173">
    <property type="entry name" value="Glyco_trans_2-like"/>
</dbReference>
<evidence type="ECO:0000259" key="8">
    <source>
        <dbReference type="Pfam" id="PF00535"/>
    </source>
</evidence>
<dbReference type="InterPro" id="IPR050256">
    <property type="entry name" value="Glycosyltransferase_2"/>
</dbReference>
<feature type="domain" description="Glycosyltransferase 2-like" evidence="8">
    <location>
        <begin position="5"/>
        <end position="167"/>
    </location>
</feature>
<accession>A0A6G7YRV4</accession>
<feature type="transmembrane region" description="Helical" evidence="7">
    <location>
        <begin position="270"/>
        <end position="292"/>
    </location>
</feature>
<dbReference type="EMBL" id="CP049869">
    <property type="protein sequence ID" value="QIK79461.1"/>
    <property type="molecule type" value="Genomic_DNA"/>
</dbReference>
<dbReference type="Pfam" id="PF00535">
    <property type="entry name" value="Glycos_transf_2"/>
    <property type="match status" value="1"/>
</dbReference>
<keyword evidence="10" id="KW-1185">Reference proteome</keyword>
<evidence type="ECO:0000256" key="1">
    <source>
        <dbReference type="ARBA" id="ARBA00004141"/>
    </source>
</evidence>
<evidence type="ECO:0000256" key="3">
    <source>
        <dbReference type="ARBA" id="ARBA00022679"/>
    </source>
</evidence>
<sequence>MKTISIISPCFNEADNVRGCSYAVRALFAPSGPLAGYRYEHIFADNASTDGTVEILREIAAEDHSTKVILNARNFGPFRSNFNALRAATGDAILVFLPVDLQDPPAMIPEFVKLWESGVEVVAGARTNRKESLALRSCRAVFYRLVRGLSDIDIPVDVGEFQLIDRTVWRAVVQHDDHYPYIRGIIASVGFRRVIVPYTWETRERGLSKNNLPRLIDQALNGIFSFTSVPMRLCTFAGLMMASLCFLYAMFAIGAWLLHPGFAPMGITTIIVALFFLSGMQLTFIGILGEYVTSIHSQVRKRPLVVERDRLNMNSQALASPVHKLQKRVADAA</sequence>
<dbReference type="CDD" id="cd04187">
    <property type="entry name" value="DPM1_like_bac"/>
    <property type="match status" value="1"/>
</dbReference>
<keyword evidence="4 7" id="KW-0812">Transmembrane</keyword>
<keyword evidence="6 7" id="KW-0472">Membrane</keyword>
<evidence type="ECO:0000256" key="2">
    <source>
        <dbReference type="ARBA" id="ARBA00022676"/>
    </source>
</evidence>
<dbReference type="PANTHER" id="PTHR48090">
    <property type="entry name" value="UNDECAPRENYL-PHOSPHATE 4-DEOXY-4-FORMAMIDO-L-ARABINOSE TRANSFERASE-RELATED"/>
    <property type="match status" value="1"/>
</dbReference>
<evidence type="ECO:0000313" key="10">
    <source>
        <dbReference type="Proteomes" id="UP000503222"/>
    </source>
</evidence>
<dbReference type="Gene3D" id="3.90.550.10">
    <property type="entry name" value="Spore Coat Polysaccharide Biosynthesis Protein SpsA, Chain A"/>
    <property type="match status" value="1"/>
</dbReference>
<evidence type="ECO:0000313" key="9">
    <source>
        <dbReference type="EMBL" id="QIK79461.1"/>
    </source>
</evidence>
<reference evidence="9 10" key="1">
    <citation type="submission" date="2020-03" db="EMBL/GenBank/DDBJ databases">
        <title>Sphingomonas sp. nov., isolated from fish.</title>
        <authorList>
            <person name="Hyun D.-W."/>
            <person name="Bae J.-W."/>
        </authorList>
    </citation>
    <scope>NUCLEOTIDE SEQUENCE [LARGE SCALE GENOMIC DNA]</scope>
    <source>
        <strain evidence="9 10">HDW15B</strain>
    </source>
</reference>
<evidence type="ECO:0000256" key="7">
    <source>
        <dbReference type="SAM" id="Phobius"/>
    </source>
</evidence>
<dbReference type="KEGG" id="spii:G7077_11655"/>
<dbReference type="Proteomes" id="UP000503222">
    <property type="component" value="Chromosome"/>
</dbReference>
<keyword evidence="3 9" id="KW-0808">Transferase</keyword>
<dbReference type="PANTHER" id="PTHR48090:SF1">
    <property type="entry name" value="PROPHAGE BACTOPRENOL GLUCOSYL TRANSFERASE HOMOLOG"/>
    <property type="match status" value="1"/>
</dbReference>
<protein>
    <submittedName>
        <fullName evidence="9">Glycosyltransferase</fullName>
    </submittedName>
</protein>
<gene>
    <name evidence="9" type="ORF">G7077_11655</name>
</gene>